<evidence type="ECO:0000259" key="3">
    <source>
        <dbReference type="SMART" id="SM00829"/>
    </source>
</evidence>
<reference evidence="4 5" key="1">
    <citation type="submission" date="2023-06" db="EMBL/GenBank/DDBJ databases">
        <authorList>
            <person name="Yushchuk O."/>
            <person name="Binda E."/>
            <person name="Ruckert-Reed C."/>
            <person name="Fedorenko V."/>
            <person name="Kalinowski J."/>
            <person name="Marinelli F."/>
        </authorList>
    </citation>
    <scope>NUCLEOTIDE SEQUENCE [LARGE SCALE GENOMIC DNA]</scope>
    <source>
        <strain evidence="4 5">NRRL 3884</strain>
    </source>
</reference>
<dbReference type="PANTHER" id="PTHR48106">
    <property type="entry name" value="QUINONE OXIDOREDUCTASE PIG3-RELATED"/>
    <property type="match status" value="1"/>
</dbReference>
<organism evidence="4 5">
    <name type="scientific">Actinoplanes oblitus</name>
    <dbReference type="NCBI Taxonomy" id="3040509"/>
    <lineage>
        <taxon>Bacteria</taxon>
        <taxon>Bacillati</taxon>
        <taxon>Actinomycetota</taxon>
        <taxon>Actinomycetes</taxon>
        <taxon>Micromonosporales</taxon>
        <taxon>Micromonosporaceae</taxon>
        <taxon>Actinoplanes</taxon>
    </lineage>
</organism>
<dbReference type="Gene3D" id="3.90.180.10">
    <property type="entry name" value="Medium-chain alcohol dehydrogenases, catalytic domain"/>
    <property type="match status" value="1"/>
</dbReference>
<dbReference type="InterPro" id="IPR011032">
    <property type="entry name" value="GroES-like_sf"/>
</dbReference>
<dbReference type="Pfam" id="PF08240">
    <property type="entry name" value="ADH_N"/>
    <property type="match status" value="1"/>
</dbReference>
<dbReference type="GO" id="GO:0016491">
    <property type="term" value="F:oxidoreductase activity"/>
    <property type="evidence" value="ECO:0007669"/>
    <property type="project" value="UniProtKB-KW"/>
</dbReference>
<dbReference type="InterPro" id="IPR013154">
    <property type="entry name" value="ADH-like_N"/>
</dbReference>
<dbReference type="EMBL" id="CP126980">
    <property type="protein sequence ID" value="WIN00277.1"/>
    <property type="molecule type" value="Genomic_DNA"/>
</dbReference>
<dbReference type="EC" id="1.-.-.-" evidence="4"/>
<keyword evidence="1" id="KW-0521">NADP</keyword>
<dbReference type="Pfam" id="PF13602">
    <property type="entry name" value="ADH_zinc_N_2"/>
    <property type="match status" value="1"/>
</dbReference>
<feature type="domain" description="Enoyl reductase (ER)" evidence="3">
    <location>
        <begin position="10"/>
        <end position="301"/>
    </location>
</feature>
<protein>
    <submittedName>
        <fullName evidence="4">NADP-dependent oxidoreductase</fullName>
        <ecNumber evidence="4">1.-.-.-</ecNumber>
    </submittedName>
</protein>
<keyword evidence="5" id="KW-1185">Reference proteome</keyword>
<proteinExistence type="predicted"/>
<evidence type="ECO:0000256" key="1">
    <source>
        <dbReference type="ARBA" id="ARBA00022857"/>
    </source>
</evidence>
<name>A0ABY8WTF0_9ACTN</name>
<dbReference type="CDD" id="cd05289">
    <property type="entry name" value="MDR_like_2"/>
    <property type="match status" value="1"/>
</dbReference>
<evidence type="ECO:0000313" key="5">
    <source>
        <dbReference type="Proteomes" id="UP001240150"/>
    </source>
</evidence>
<dbReference type="SUPFAM" id="SSF51735">
    <property type="entry name" value="NAD(P)-binding Rossmann-fold domains"/>
    <property type="match status" value="1"/>
</dbReference>
<gene>
    <name evidence="4" type="ORF">ACTOB_003974</name>
</gene>
<accession>A0ABY8WTF0</accession>
<keyword evidence="2 4" id="KW-0560">Oxidoreductase</keyword>
<evidence type="ECO:0000313" key="4">
    <source>
        <dbReference type="EMBL" id="WIN00277.1"/>
    </source>
</evidence>
<dbReference type="InterPro" id="IPR020843">
    <property type="entry name" value="ER"/>
</dbReference>
<dbReference type="Gene3D" id="3.40.50.720">
    <property type="entry name" value="NAD(P)-binding Rossmann-like Domain"/>
    <property type="match status" value="1"/>
</dbReference>
<sequence>MRAVEVTALGGPEVLRLVERPDPVPGIGQVLVRVHAAAVHPADLAARTGRIPGGPVPPPFVPGWDIAGQVITVGDRVSGLSPGDTVAGMIPWYLTRGTPGGYAELVAADADWLVPVPAGLDPVLAATVPLNALTAHRALAMLALDAPTILLITGASGGVGGFAAQLTVRAGHTVLAGATHGDDDWVAGLGVHTVLPRSAGLAIDPVPAVLDAVPISGPVLDLAAAGGTLVSTRPAPPIDPDRQVRQETVLVRPDRLALHDLVEAVADGRLRTRVAATLPLAEAAEAHRRAERGGLRGKLVLLP</sequence>
<dbReference type="Proteomes" id="UP001240150">
    <property type="component" value="Chromosome"/>
</dbReference>
<dbReference type="RefSeq" id="WP_284921788.1">
    <property type="nucleotide sequence ID" value="NZ_CP126980.1"/>
</dbReference>
<evidence type="ECO:0000256" key="2">
    <source>
        <dbReference type="ARBA" id="ARBA00023002"/>
    </source>
</evidence>
<dbReference type="InterPro" id="IPR036291">
    <property type="entry name" value="NAD(P)-bd_dom_sf"/>
</dbReference>
<dbReference type="SMART" id="SM00829">
    <property type="entry name" value="PKS_ER"/>
    <property type="match status" value="1"/>
</dbReference>
<dbReference type="SUPFAM" id="SSF50129">
    <property type="entry name" value="GroES-like"/>
    <property type="match status" value="1"/>
</dbReference>